<evidence type="ECO:0000313" key="14">
    <source>
        <dbReference type="Proteomes" id="UP000504633"/>
    </source>
</evidence>
<dbReference type="RefSeq" id="XP_023172202.2">
    <property type="nucleotide sequence ID" value="XM_023316434.2"/>
</dbReference>
<reference evidence="15 16" key="1">
    <citation type="submission" date="2025-04" db="UniProtKB">
        <authorList>
            <consortium name="RefSeq"/>
        </authorList>
    </citation>
    <scope>IDENTIFICATION</scope>
    <source>
        <strain evidence="15 16">15085-1641.00</strain>
        <tissue evidence="15 16">Whole body</tissue>
    </source>
</reference>
<keyword evidence="4 11" id="KW-0328">Glycosyltransferase</keyword>
<evidence type="ECO:0000313" key="15">
    <source>
        <dbReference type="RefSeq" id="XP_023172202.2"/>
    </source>
</evidence>
<dbReference type="CTD" id="34260"/>
<dbReference type="KEGG" id="dhe:111600360"/>
<comment type="pathway">
    <text evidence="2">Protein modification; protein glycosylation.</text>
</comment>
<dbReference type="InterPro" id="IPR038577">
    <property type="entry name" value="GT10-like_C_sf"/>
</dbReference>
<evidence type="ECO:0000259" key="13">
    <source>
        <dbReference type="Pfam" id="PF17039"/>
    </source>
</evidence>
<dbReference type="PANTHER" id="PTHR11929:SF194">
    <property type="entry name" value="ALPHA-(1,3)-FUCOSYLTRANSFERASE 10"/>
    <property type="match status" value="1"/>
</dbReference>
<keyword evidence="11" id="KW-0333">Golgi apparatus</keyword>
<keyword evidence="10" id="KW-0325">Glycoprotein</keyword>
<dbReference type="GeneID" id="115483400"/>
<dbReference type="PANTHER" id="PTHR11929">
    <property type="entry name" value="ALPHA- 1,3 -FUCOSYLTRANSFERASE"/>
    <property type="match status" value="1"/>
</dbReference>
<keyword evidence="9 11" id="KW-0472">Membrane</keyword>
<evidence type="ECO:0000256" key="9">
    <source>
        <dbReference type="ARBA" id="ARBA00023136"/>
    </source>
</evidence>
<dbReference type="InterPro" id="IPR055270">
    <property type="entry name" value="Glyco_tran_10_C"/>
</dbReference>
<name>A0A6J2SXZ3_DROHY</name>
<feature type="domain" description="Fucosyltransferase C-terminal" evidence="12">
    <location>
        <begin position="173"/>
        <end position="318"/>
    </location>
</feature>
<evidence type="ECO:0000256" key="7">
    <source>
        <dbReference type="ARBA" id="ARBA00022968"/>
    </source>
</evidence>
<evidence type="ECO:0000256" key="11">
    <source>
        <dbReference type="RuleBase" id="RU003832"/>
    </source>
</evidence>
<dbReference type="RefSeq" id="XP_030081050.1">
    <property type="nucleotide sequence ID" value="XM_030225190.1"/>
</dbReference>
<protein>
    <recommendedName>
        <fullName evidence="11">Fucosyltransferase</fullName>
        <ecNumber evidence="11">2.4.1.-</ecNumber>
    </recommendedName>
</protein>
<evidence type="ECO:0000313" key="16">
    <source>
        <dbReference type="RefSeq" id="XP_030081050.1"/>
    </source>
</evidence>
<sequence>MRLWRKRRLLILIICCIWLCSVALIYLLIVTREDNIRDGEHQLLWWTNDMTWSYDELRHCAGETCRVTNNRQRLEEARSILFYGSNLKTFDFPLPRRGRQIWGLLHEESPRNVPFAPYTEFLQHFNYTSTFSRHSNLPLTTQYLPYASDLGMLDFYRSFEDKDVVQFNEEISTVVFLQTDCNTMSGREDYVQELMKHIRVDSYGGCLRNIDLPASLQRDYLNNLYSDELLRFLARYKFMIAIENGVCEDYITEKYWRPLMAGIIPIYFGSPSIRDWEPHKNSAIYIDDFPNASSLASHLVHVGQNKTAYNSYLSHKLNRRQPIANPKLLHELLTRKYQVNRGNQKEELSLFQKFECFMCRRTAWTRTPRTANRNHYSCPLPPAYAPLGRQKEPKFGSDWRSMMNVGRCQAQLLDSLFRANRSYTESEFERRLKQMVLQDLCN</sequence>
<evidence type="ECO:0000256" key="8">
    <source>
        <dbReference type="ARBA" id="ARBA00022989"/>
    </source>
</evidence>
<keyword evidence="6 11" id="KW-0812">Transmembrane</keyword>
<evidence type="ECO:0000256" key="5">
    <source>
        <dbReference type="ARBA" id="ARBA00022679"/>
    </source>
</evidence>
<dbReference type="GO" id="GO:0046920">
    <property type="term" value="F:alpha-(1-&gt;3)-fucosyltransferase activity"/>
    <property type="evidence" value="ECO:0007669"/>
    <property type="project" value="TreeGrafter"/>
</dbReference>
<dbReference type="Pfam" id="PF17039">
    <property type="entry name" value="Glyco_tran_10_N"/>
    <property type="match status" value="1"/>
</dbReference>
<dbReference type="Pfam" id="PF00852">
    <property type="entry name" value="Glyco_transf_10"/>
    <property type="match status" value="1"/>
</dbReference>
<dbReference type="SUPFAM" id="SSF53756">
    <property type="entry name" value="UDP-Glycosyltransferase/glycogen phosphorylase"/>
    <property type="match status" value="1"/>
</dbReference>
<comment type="subcellular location">
    <subcellularLocation>
        <location evidence="1 11">Golgi apparatus</location>
        <location evidence="1 11">Golgi stack membrane</location>
        <topology evidence="1 11">Single-pass type II membrane protein</topology>
    </subcellularLocation>
</comment>
<dbReference type="Gene3D" id="3.40.50.11660">
    <property type="entry name" value="Glycosyl transferase family 10, C-terminal domain"/>
    <property type="match status" value="1"/>
</dbReference>
<dbReference type="OrthoDB" id="9993460at2759"/>
<dbReference type="UniPathway" id="UPA00378"/>
<dbReference type="AlphaFoldDB" id="A0A6J2SXZ3"/>
<dbReference type="GO" id="GO:0032580">
    <property type="term" value="C:Golgi cisterna membrane"/>
    <property type="evidence" value="ECO:0007669"/>
    <property type="project" value="UniProtKB-SubCell"/>
</dbReference>
<gene>
    <name evidence="16" type="primary">LOC115483400</name>
    <name evidence="15" type="synonym">LOC111600360</name>
</gene>
<dbReference type="Proteomes" id="UP000504633">
    <property type="component" value="Unplaced"/>
</dbReference>
<evidence type="ECO:0000256" key="10">
    <source>
        <dbReference type="ARBA" id="ARBA00023180"/>
    </source>
</evidence>
<feature type="transmembrane region" description="Helical" evidence="11">
    <location>
        <begin position="9"/>
        <end position="29"/>
    </location>
</feature>
<evidence type="ECO:0000256" key="6">
    <source>
        <dbReference type="ARBA" id="ARBA00022692"/>
    </source>
</evidence>
<dbReference type="OMA" id="HYMKELM"/>
<proteinExistence type="inferred from homology"/>
<dbReference type="EC" id="2.4.1.-" evidence="11"/>
<dbReference type="InterPro" id="IPR031481">
    <property type="entry name" value="Glyco_tran_10_N"/>
</dbReference>
<evidence type="ECO:0000256" key="1">
    <source>
        <dbReference type="ARBA" id="ARBA00004447"/>
    </source>
</evidence>
<keyword evidence="7" id="KW-0735">Signal-anchor</keyword>
<organism evidence="14 16">
    <name type="scientific">Drosophila hydei</name>
    <name type="common">Fruit fly</name>
    <dbReference type="NCBI Taxonomy" id="7224"/>
    <lineage>
        <taxon>Eukaryota</taxon>
        <taxon>Metazoa</taxon>
        <taxon>Ecdysozoa</taxon>
        <taxon>Arthropoda</taxon>
        <taxon>Hexapoda</taxon>
        <taxon>Insecta</taxon>
        <taxon>Pterygota</taxon>
        <taxon>Neoptera</taxon>
        <taxon>Endopterygota</taxon>
        <taxon>Diptera</taxon>
        <taxon>Brachycera</taxon>
        <taxon>Muscomorpha</taxon>
        <taxon>Ephydroidea</taxon>
        <taxon>Drosophilidae</taxon>
        <taxon>Drosophila</taxon>
    </lineage>
</organism>
<evidence type="ECO:0000259" key="12">
    <source>
        <dbReference type="Pfam" id="PF00852"/>
    </source>
</evidence>
<evidence type="ECO:0000256" key="4">
    <source>
        <dbReference type="ARBA" id="ARBA00022676"/>
    </source>
</evidence>
<evidence type="ECO:0000256" key="2">
    <source>
        <dbReference type="ARBA" id="ARBA00004922"/>
    </source>
</evidence>
<dbReference type="InterPro" id="IPR001503">
    <property type="entry name" value="Glyco_trans_10"/>
</dbReference>
<dbReference type="KEGG" id="dhe:115483400"/>
<comment type="similarity">
    <text evidence="3 11">Belongs to the glycosyltransferase 10 family.</text>
</comment>
<dbReference type="FunFam" id="3.40.50.11660:FF:000002">
    <property type="entry name" value="Alpha-(1,3)-fucosyltransferase"/>
    <property type="match status" value="1"/>
</dbReference>
<keyword evidence="5 11" id="KW-0808">Transferase</keyword>
<evidence type="ECO:0000256" key="3">
    <source>
        <dbReference type="ARBA" id="ARBA00008919"/>
    </source>
</evidence>
<feature type="domain" description="Fucosyltransferase N-terminal" evidence="13">
    <location>
        <begin position="42"/>
        <end position="138"/>
    </location>
</feature>
<keyword evidence="14" id="KW-1185">Reference proteome</keyword>
<accession>A0A6J2SXZ3</accession>
<keyword evidence="8 11" id="KW-1133">Transmembrane helix</keyword>